<organism evidence="1">
    <name type="scientific">Cacopsylla melanoneura</name>
    <dbReference type="NCBI Taxonomy" id="428564"/>
    <lineage>
        <taxon>Eukaryota</taxon>
        <taxon>Metazoa</taxon>
        <taxon>Ecdysozoa</taxon>
        <taxon>Arthropoda</taxon>
        <taxon>Hexapoda</taxon>
        <taxon>Insecta</taxon>
        <taxon>Pterygota</taxon>
        <taxon>Neoptera</taxon>
        <taxon>Paraneoptera</taxon>
        <taxon>Hemiptera</taxon>
        <taxon>Sternorrhyncha</taxon>
        <taxon>Psylloidea</taxon>
        <taxon>Psyllidae</taxon>
        <taxon>Psyllinae</taxon>
        <taxon>Cacopsylla</taxon>
    </lineage>
</organism>
<dbReference type="EMBL" id="HBUF01024631">
    <property type="protein sequence ID" value="CAG6612444.1"/>
    <property type="molecule type" value="Transcribed_RNA"/>
</dbReference>
<sequence length="113" mass="13091">MDLSSRKLKREGQEKANHSGKEISFFRYIISPRPGSQEASICLYHLTTEADTYDCETVIQHSTAVKTKNNIYIYIVGTVYVTRTKLEKCTLSVYVYCRKKTKKSLAHDKHRKI</sequence>
<dbReference type="AlphaFoldDB" id="A0A8D8PSJ6"/>
<name>A0A8D8PSJ6_9HEMI</name>
<reference evidence="1" key="1">
    <citation type="submission" date="2021-05" db="EMBL/GenBank/DDBJ databases">
        <authorList>
            <person name="Alioto T."/>
            <person name="Alioto T."/>
            <person name="Gomez Garrido J."/>
        </authorList>
    </citation>
    <scope>NUCLEOTIDE SEQUENCE</scope>
</reference>
<proteinExistence type="predicted"/>
<dbReference type="EMBL" id="HBUF01024632">
    <property type="protein sequence ID" value="CAG6612445.1"/>
    <property type="molecule type" value="Transcribed_RNA"/>
</dbReference>
<evidence type="ECO:0000313" key="1">
    <source>
        <dbReference type="EMBL" id="CAG6612445.1"/>
    </source>
</evidence>
<protein>
    <submittedName>
        <fullName evidence="1">Uncharacterized protein</fullName>
    </submittedName>
</protein>
<accession>A0A8D8PSJ6</accession>